<keyword evidence="2" id="KW-1185">Reference proteome</keyword>
<organism evidence="1 2">
    <name type="scientific">Hydnum rufescens UP504</name>
    <dbReference type="NCBI Taxonomy" id="1448309"/>
    <lineage>
        <taxon>Eukaryota</taxon>
        <taxon>Fungi</taxon>
        <taxon>Dikarya</taxon>
        <taxon>Basidiomycota</taxon>
        <taxon>Agaricomycotina</taxon>
        <taxon>Agaricomycetes</taxon>
        <taxon>Cantharellales</taxon>
        <taxon>Hydnaceae</taxon>
        <taxon>Hydnum</taxon>
    </lineage>
</organism>
<evidence type="ECO:0000313" key="1">
    <source>
        <dbReference type="EMBL" id="KAF9509460.1"/>
    </source>
</evidence>
<evidence type="ECO:0000313" key="2">
    <source>
        <dbReference type="Proteomes" id="UP000886523"/>
    </source>
</evidence>
<proteinExistence type="predicted"/>
<dbReference type="EMBL" id="MU129034">
    <property type="protein sequence ID" value="KAF9509460.1"/>
    <property type="molecule type" value="Genomic_DNA"/>
</dbReference>
<dbReference type="AlphaFoldDB" id="A0A9P6AQ84"/>
<comment type="caution">
    <text evidence="1">The sequence shown here is derived from an EMBL/GenBank/DDBJ whole genome shotgun (WGS) entry which is preliminary data.</text>
</comment>
<sequence>MPPLGISSTSQVVSPLIAGQGGTPVGELEVSVERDRTMEKIVAAVAAASLAQPSPSEPKSEKVFTFNPSSFVDPVELQHHDVLPSIVIRTIDWGFFVPLSAMTAEVCAKYEQDSSIIPSIRKLISHEDASKEAEFVDVDKIAVNDLTMDKSHWLQGYEHLLRCDEDQLSPWCHRISLSS</sequence>
<protein>
    <submittedName>
        <fullName evidence="1">Uncharacterized protein</fullName>
    </submittedName>
</protein>
<accession>A0A9P6AQ84</accession>
<name>A0A9P6AQ84_9AGAM</name>
<reference evidence="1" key="1">
    <citation type="journal article" date="2020" name="Nat. Commun.">
        <title>Large-scale genome sequencing of mycorrhizal fungi provides insights into the early evolution of symbiotic traits.</title>
        <authorList>
            <person name="Miyauchi S."/>
            <person name="Kiss E."/>
            <person name="Kuo A."/>
            <person name="Drula E."/>
            <person name="Kohler A."/>
            <person name="Sanchez-Garcia M."/>
            <person name="Morin E."/>
            <person name="Andreopoulos B."/>
            <person name="Barry K.W."/>
            <person name="Bonito G."/>
            <person name="Buee M."/>
            <person name="Carver A."/>
            <person name="Chen C."/>
            <person name="Cichocki N."/>
            <person name="Clum A."/>
            <person name="Culley D."/>
            <person name="Crous P.W."/>
            <person name="Fauchery L."/>
            <person name="Girlanda M."/>
            <person name="Hayes R.D."/>
            <person name="Keri Z."/>
            <person name="LaButti K."/>
            <person name="Lipzen A."/>
            <person name="Lombard V."/>
            <person name="Magnuson J."/>
            <person name="Maillard F."/>
            <person name="Murat C."/>
            <person name="Nolan M."/>
            <person name="Ohm R.A."/>
            <person name="Pangilinan J."/>
            <person name="Pereira M.F."/>
            <person name="Perotto S."/>
            <person name="Peter M."/>
            <person name="Pfister S."/>
            <person name="Riley R."/>
            <person name="Sitrit Y."/>
            <person name="Stielow J.B."/>
            <person name="Szollosi G."/>
            <person name="Zifcakova L."/>
            <person name="Stursova M."/>
            <person name="Spatafora J.W."/>
            <person name="Tedersoo L."/>
            <person name="Vaario L.M."/>
            <person name="Yamada A."/>
            <person name="Yan M."/>
            <person name="Wang P."/>
            <person name="Xu J."/>
            <person name="Bruns T."/>
            <person name="Baldrian P."/>
            <person name="Vilgalys R."/>
            <person name="Dunand C."/>
            <person name="Henrissat B."/>
            <person name="Grigoriev I.V."/>
            <person name="Hibbett D."/>
            <person name="Nagy L.G."/>
            <person name="Martin F.M."/>
        </authorList>
    </citation>
    <scope>NUCLEOTIDE SEQUENCE</scope>
    <source>
        <strain evidence="1">UP504</strain>
    </source>
</reference>
<dbReference type="Proteomes" id="UP000886523">
    <property type="component" value="Unassembled WGS sequence"/>
</dbReference>
<gene>
    <name evidence="1" type="ORF">BS47DRAFT_1365201</name>
</gene>